<evidence type="ECO:0000259" key="1">
    <source>
        <dbReference type="PROSITE" id="PS50181"/>
    </source>
</evidence>
<dbReference type="Pfam" id="PF08387">
    <property type="entry name" value="FBD"/>
    <property type="match status" value="1"/>
</dbReference>
<protein>
    <recommendedName>
        <fullName evidence="1">F-box domain-containing protein</fullName>
    </recommendedName>
</protein>
<evidence type="ECO:0000313" key="3">
    <source>
        <dbReference type="Proteomes" id="UP001341840"/>
    </source>
</evidence>
<dbReference type="InterPro" id="IPR055411">
    <property type="entry name" value="LRR_FXL15/At3g58940/PEG3-like"/>
</dbReference>
<dbReference type="InterPro" id="IPR053781">
    <property type="entry name" value="F-box_AtFBL13-like"/>
</dbReference>
<proteinExistence type="predicted"/>
<dbReference type="SUPFAM" id="SSF81383">
    <property type="entry name" value="F-box domain"/>
    <property type="match status" value="1"/>
</dbReference>
<reference evidence="2 3" key="1">
    <citation type="journal article" date="2023" name="Plants (Basel)">
        <title>Bridging the Gap: Combining Genomics and Transcriptomics Approaches to Understand Stylosanthes scabra, an Orphan Legume from the Brazilian Caatinga.</title>
        <authorList>
            <person name="Ferreira-Neto J.R.C."/>
            <person name="da Silva M.D."/>
            <person name="Binneck E."/>
            <person name="de Melo N.F."/>
            <person name="da Silva R.H."/>
            <person name="de Melo A.L.T.M."/>
            <person name="Pandolfi V."/>
            <person name="Bustamante F.O."/>
            <person name="Brasileiro-Vidal A.C."/>
            <person name="Benko-Iseppon A.M."/>
        </authorList>
    </citation>
    <scope>NUCLEOTIDE SEQUENCE [LARGE SCALE GENOMIC DNA]</scope>
    <source>
        <tissue evidence="2">Leaves</tissue>
    </source>
</reference>
<dbReference type="InterPro" id="IPR036047">
    <property type="entry name" value="F-box-like_dom_sf"/>
</dbReference>
<dbReference type="Pfam" id="PF00646">
    <property type="entry name" value="F-box"/>
    <property type="match status" value="1"/>
</dbReference>
<accession>A0ABU6WIZ5</accession>
<dbReference type="PANTHER" id="PTHR31900">
    <property type="entry name" value="F-BOX/RNI SUPERFAMILY PROTEIN-RELATED"/>
    <property type="match status" value="1"/>
</dbReference>
<name>A0ABU6WIZ5_9FABA</name>
<dbReference type="Gene3D" id="1.20.1280.50">
    <property type="match status" value="1"/>
</dbReference>
<dbReference type="Gene3D" id="3.80.10.10">
    <property type="entry name" value="Ribonuclease Inhibitor"/>
    <property type="match status" value="1"/>
</dbReference>
<feature type="domain" description="F-box" evidence="1">
    <location>
        <begin position="8"/>
        <end position="61"/>
    </location>
</feature>
<dbReference type="CDD" id="cd22160">
    <property type="entry name" value="F-box_AtFBL13-like"/>
    <property type="match status" value="1"/>
</dbReference>
<gene>
    <name evidence="2" type="ORF">PIB30_060794</name>
</gene>
<keyword evidence="3" id="KW-1185">Reference proteome</keyword>
<dbReference type="InterPro" id="IPR001810">
    <property type="entry name" value="F-box_dom"/>
</dbReference>
<dbReference type="Proteomes" id="UP001341840">
    <property type="component" value="Unassembled WGS sequence"/>
</dbReference>
<dbReference type="PROSITE" id="PS50181">
    <property type="entry name" value="FBOX"/>
    <property type="match status" value="1"/>
</dbReference>
<dbReference type="PANTHER" id="PTHR31900:SF34">
    <property type="entry name" value="EMB|CAB62440.1-RELATED"/>
    <property type="match status" value="1"/>
</dbReference>
<evidence type="ECO:0000313" key="2">
    <source>
        <dbReference type="EMBL" id="MED6185827.1"/>
    </source>
</evidence>
<dbReference type="SMART" id="SM00579">
    <property type="entry name" value="FBD"/>
    <property type="match status" value="1"/>
</dbReference>
<dbReference type="InterPro" id="IPR050232">
    <property type="entry name" value="FBL13/AtMIF1-like"/>
</dbReference>
<comment type="caution">
    <text evidence="2">The sequence shown here is derived from an EMBL/GenBank/DDBJ whole genome shotgun (WGS) entry which is preliminary data.</text>
</comment>
<dbReference type="SMART" id="SM00256">
    <property type="entry name" value="FBOX"/>
    <property type="match status" value="1"/>
</dbReference>
<organism evidence="2 3">
    <name type="scientific">Stylosanthes scabra</name>
    <dbReference type="NCBI Taxonomy" id="79078"/>
    <lineage>
        <taxon>Eukaryota</taxon>
        <taxon>Viridiplantae</taxon>
        <taxon>Streptophyta</taxon>
        <taxon>Embryophyta</taxon>
        <taxon>Tracheophyta</taxon>
        <taxon>Spermatophyta</taxon>
        <taxon>Magnoliopsida</taxon>
        <taxon>eudicotyledons</taxon>
        <taxon>Gunneridae</taxon>
        <taxon>Pentapetalae</taxon>
        <taxon>rosids</taxon>
        <taxon>fabids</taxon>
        <taxon>Fabales</taxon>
        <taxon>Fabaceae</taxon>
        <taxon>Papilionoideae</taxon>
        <taxon>50 kb inversion clade</taxon>
        <taxon>dalbergioids sensu lato</taxon>
        <taxon>Dalbergieae</taxon>
        <taxon>Pterocarpus clade</taxon>
        <taxon>Stylosanthes</taxon>
    </lineage>
</organism>
<sequence>MATLPEQRDVISTLPDEILCHILSFLPTRTSMATSLLSRRWRYLWRNVQVLDLNDDFFYTNERSDLEAEACFLDYLMVVVHRFDGFRKFRLSCRASEHVYEDLFDWIAYAIDRVRELHFSMMTDGEIYTMHSSYLRSTWLISLVLEGHINIPLEDLDPGEITFPSLKNLELDIAYVNLDRFLSGCPNLETLRAALNNLTIEESDFHTEAIHMPRTLKSLTLEERFCKVITVEHLEIDTPSIEHLHLALPGGDYKQIFVCDYPNMKKARLDISDKPCHVAWLPKLLRALCKTKFLRLEATTIQCLLRAPVLDLPNFCNLIQLQLDFKDFNSRLLIDLLHNCPKLQALKFGVSPSIYDYFHGSFQKSHKPSCWTQPNSIPNCVISHLYTFEYRGCHNTAEEHDFTAYILQRGLVLKTMRIHAKAFYGFIKPEIYKELSEIPRGSSMCKLEVV</sequence>
<dbReference type="InterPro" id="IPR032675">
    <property type="entry name" value="LRR_dom_sf"/>
</dbReference>
<dbReference type="InterPro" id="IPR006566">
    <property type="entry name" value="FBD"/>
</dbReference>
<dbReference type="EMBL" id="JASCZI010181785">
    <property type="protein sequence ID" value="MED6185827.1"/>
    <property type="molecule type" value="Genomic_DNA"/>
</dbReference>
<dbReference type="SUPFAM" id="SSF52047">
    <property type="entry name" value="RNI-like"/>
    <property type="match status" value="1"/>
</dbReference>
<dbReference type="Pfam" id="PF24758">
    <property type="entry name" value="LRR_At5g56370"/>
    <property type="match status" value="1"/>
</dbReference>